<comment type="caution">
    <text evidence="1">The sequence shown here is derived from an EMBL/GenBank/DDBJ whole genome shotgun (WGS) entry which is preliminary data.</text>
</comment>
<evidence type="ECO:0000313" key="1">
    <source>
        <dbReference type="EMBL" id="RHF58134.1"/>
    </source>
</evidence>
<name>A0A414P1S8_9FIRM</name>
<dbReference type="Proteomes" id="UP000284902">
    <property type="component" value="Unassembled WGS sequence"/>
</dbReference>
<protein>
    <submittedName>
        <fullName evidence="1">Uncharacterized protein</fullName>
    </submittedName>
</protein>
<organism evidence="1 2">
    <name type="scientific">[Ruminococcus] lactaris</name>
    <dbReference type="NCBI Taxonomy" id="46228"/>
    <lineage>
        <taxon>Bacteria</taxon>
        <taxon>Bacillati</taxon>
        <taxon>Bacillota</taxon>
        <taxon>Clostridia</taxon>
        <taxon>Lachnospirales</taxon>
        <taxon>Lachnospiraceae</taxon>
        <taxon>Mediterraneibacter</taxon>
    </lineage>
</organism>
<dbReference type="InterPro" id="IPR036689">
    <property type="entry name" value="ESAT-6-like_sf"/>
</dbReference>
<dbReference type="RefSeq" id="WP_117909347.1">
    <property type="nucleotide sequence ID" value="NZ_JAQEAN010000035.1"/>
</dbReference>
<proteinExistence type="predicted"/>
<reference evidence="1 2" key="1">
    <citation type="submission" date="2018-08" db="EMBL/GenBank/DDBJ databases">
        <title>A genome reference for cultivated species of the human gut microbiota.</title>
        <authorList>
            <person name="Zou Y."/>
            <person name="Xue W."/>
            <person name="Luo G."/>
        </authorList>
    </citation>
    <scope>NUCLEOTIDE SEQUENCE [LARGE SCALE GENOMIC DNA]</scope>
    <source>
        <strain evidence="1 2">AM25-1LB</strain>
    </source>
</reference>
<dbReference type="SUPFAM" id="SSF140453">
    <property type="entry name" value="EsxAB dimer-like"/>
    <property type="match status" value="1"/>
</dbReference>
<accession>A0A414P1S8</accession>
<dbReference type="EMBL" id="QRHG01000036">
    <property type="protein sequence ID" value="RHF58134.1"/>
    <property type="molecule type" value="Genomic_DNA"/>
</dbReference>
<gene>
    <name evidence="1" type="ORF">DW672_11210</name>
</gene>
<evidence type="ECO:0000313" key="2">
    <source>
        <dbReference type="Proteomes" id="UP000284902"/>
    </source>
</evidence>
<dbReference type="AlphaFoldDB" id="A0A414P1S8"/>
<sequence>MVKNINIDINSVESIINGAVSDIGTVQDDINNIYSDLNKHLSEAFGDEADALQEQLTAESALATALCNTLKKFSESIRFAASEFIELDTTGASQMGKK</sequence>